<sequence>MRSITDILSSKISHQENTWSDISMEVTIVNILRQINSDVHKTKIENLRNKLHNGEKEYYDNYKKQLPAVTFSATFNTKRTKDKLKSYNHLIVLDIDRLDSVQLETTYNCLLNDDYVFAFWRSPSNNGFKGLVALDYRFENITADIEFLHKSAFKKLAGYFFNKYGIELDKSGSDISRLCFLSHDSNLVLKSTCISFGIAEDDIVFSSNAPKKKEIKFNFSSSLDSLYNPMGKNSKFDRKIMTDIIRHLKNKKKSITYTYEEWCKVAMGIANTFTYEIGLNYFLQLSSLDSDKFNDVTSTNFLMNCYETRKGNVNFSSIIYLANQKGYKTKYQKNGVPKTD</sequence>
<gene>
    <name evidence="2" type="ORF">I5907_20010</name>
</gene>
<comment type="caution">
    <text evidence="2">The sequence shown here is derived from an EMBL/GenBank/DDBJ whole genome shotgun (WGS) entry which is preliminary data.</text>
</comment>
<dbReference type="Pfam" id="PF08800">
    <property type="entry name" value="BT4734-like_N"/>
    <property type="match status" value="1"/>
</dbReference>
<dbReference type="Proteomes" id="UP000628448">
    <property type="component" value="Unassembled WGS sequence"/>
</dbReference>
<dbReference type="InterPro" id="IPR014907">
    <property type="entry name" value="BT4734-like_N"/>
</dbReference>
<dbReference type="AlphaFoldDB" id="A0A931MD82"/>
<proteinExistence type="predicted"/>
<dbReference type="RefSeq" id="WP_196992630.1">
    <property type="nucleotide sequence ID" value="NZ_JADWYR010000003.1"/>
</dbReference>
<name>A0A931MD82_9BACT</name>
<feature type="domain" description="BT4734-like N-terminal" evidence="1">
    <location>
        <begin position="62"/>
        <end position="187"/>
    </location>
</feature>
<protein>
    <recommendedName>
        <fullName evidence="1">BT4734-like N-terminal domain-containing protein</fullName>
    </recommendedName>
</protein>
<evidence type="ECO:0000313" key="2">
    <source>
        <dbReference type="EMBL" id="MBG9378531.1"/>
    </source>
</evidence>
<dbReference type="EMBL" id="JADWYR010000003">
    <property type="protein sequence ID" value="MBG9378531.1"/>
    <property type="molecule type" value="Genomic_DNA"/>
</dbReference>
<keyword evidence="3" id="KW-1185">Reference proteome</keyword>
<reference evidence="2" key="1">
    <citation type="submission" date="2020-11" db="EMBL/GenBank/DDBJ databases">
        <title>Bacterial whole genome sequence for Panacibacter sp. DH6.</title>
        <authorList>
            <person name="Le V."/>
            <person name="Ko S."/>
            <person name="Ahn C.-Y."/>
            <person name="Oh H.-M."/>
        </authorList>
    </citation>
    <scope>NUCLEOTIDE SEQUENCE</scope>
    <source>
        <strain evidence="2">DH6</strain>
    </source>
</reference>
<accession>A0A931MD82</accession>
<evidence type="ECO:0000259" key="1">
    <source>
        <dbReference type="Pfam" id="PF08800"/>
    </source>
</evidence>
<organism evidence="2 3">
    <name type="scientific">Panacibacter microcysteis</name>
    <dbReference type="NCBI Taxonomy" id="2793269"/>
    <lineage>
        <taxon>Bacteria</taxon>
        <taxon>Pseudomonadati</taxon>
        <taxon>Bacteroidota</taxon>
        <taxon>Chitinophagia</taxon>
        <taxon>Chitinophagales</taxon>
        <taxon>Chitinophagaceae</taxon>
        <taxon>Panacibacter</taxon>
    </lineage>
</organism>
<evidence type="ECO:0000313" key="3">
    <source>
        <dbReference type="Proteomes" id="UP000628448"/>
    </source>
</evidence>